<dbReference type="PANTHER" id="PTHR11705">
    <property type="entry name" value="PROTEASE FAMILY M14 CARBOXYPEPTIDASE A,B"/>
    <property type="match status" value="1"/>
</dbReference>
<evidence type="ECO:0000256" key="4">
    <source>
        <dbReference type="ARBA" id="ARBA00022801"/>
    </source>
</evidence>
<dbReference type="RefSeq" id="WP_262432443.1">
    <property type="nucleotide sequence ID" value="NZ_JACRTE010000014.1"/>
</dbReference>
<evidence type="ECO:0000256" key="5">
    <source>
        <dbReference type="ARBA" id="ARBA00022833"/>
    </source>
</evidence>
<dbReference type="AlphaFoldDB" id="A0A926FBZ2"/>
<dbReference type="InterPro" id="IPR000834">
    <property type="entry name" value="Peptidase_M14"/>
</dbReference>
<comment type="caution">
    <text evidence="9">The sequence shown here is derived from an EMBL/GenBank/DDBJ whole genome shotgun (WGS) entry which is preliminary data.</text>
</comment>
<dbReference type="PROSITE" id="PS52035">
    <property type="entry name" value="PEPTIDASE_M14"/>
    <property type="match status" value="1"/>
</dbReference>
<evidence type="ECO:0000259" key="8">
    <source>
        <dbReference type="PROSITE" id="PS52035"/>
    </source>
</evidence>
<dbReference type="Pfam" id="PF00246">
    <property type="entry name" value="Peptidase_M14"/>
    <property type="match status" value="1"/>
</dbReference>
<dbReference type="PANTHER" id="PTHR11705:SF143">
    <property type="entry name" value="SLL0236 PROTEIN"/>
    <property type="match status" value="1"/>
</dbReference>
<keyword evidence="5" id="KW-0862">Zinc</keyword>
<comment type="cofactor">
    <cofactor evidence="1">
        <name>Zn(2+)</name>
        <dbReference type="ChEBI" id="CHEBI:29105"/>
    </cofactor>
</comment>
<dbReference type="InterPro" id="IPR034274">
    <property type="entry name" value="ENP1_M14_CPD"/>
</dbReference>
<dbReference type="CDD" id="cd06229">
    <property type="entry name" value="M14_Endopeptidase_I"/>
    <property type="match status" value="1"/>
</dbReference>
<proteinExistence type="inferred from homology"/>
<protein>
    <submittedName>
        <fullName evidence="9">Peptidase M14</fullName>
    </submittedName>
</protein>
<keyword evidence="6" id="KW-0482">Metalloprotease</keyword>
<dbReference type="Gene3D" id="3.40.630.10">
    <property type="entry name" value="Zn peptidases"/>
    <property type="match status" value="1"/>
</dbReference>
<evidence type="ECO:0000256" key="1">
    <source>
        <dbReference type="ARBA" id="ARBA00001947"/>
    </source>
</evidence>
<feature type="active site" description="Proton donor/acceptor" evidence="7">
    <location>
        <position position="266"/>
    </location>
</feature>
<dbReference type="Proteomes" id="UP000647416">
    <property type="component" value="Unassembled WGS sequence"/>
</dbReference>
<dbReference type="SMART" id="SM00631">
    <property type="entry name" value="Zn_pept"/>
    <property type="match status" value="1"/>
</dbReference>
<dbReference type="GO" id="GO:0004181">
    <property type="term" value="F:metallocarboxypeptidase activity"/>
    <property type="evidence" value="ECO:0007669"/>
    <property type="project" value="InterPro"/>
</dbReference>
<dbReference type="SUPFAM" id="SSF53187">
    <property type="entry name" value="Zn-dependent exopeptidases"/>
    <property type="match status" value="1"/>
</dbReference>
<evidence type="ECO:0000313" key="9">
    <source>
        <dbReference type="EMBL" id="MBC8597111.1"/>
    </source>
</evidence>
<keyword evidence="10" id="KW-1185">Reference proteome</keyword>
<name>A0A926FBZ2_9FIRM</name>
<feature type="domain" description="Peptidase M14" evidence="8">
    <location>
        <begin position="4"/>
        <end position="296"/>
    </location>
</feature>
<gene>
    <name evidence="9" type="ORF">H8706_09555</name>
</gene>
<sequence length="298" mass="33028">MDFNNFDYEKLTKTLSALVKKYAFASVFSCGKSVLGRDILCIRIGKGKRKIFLNGAHHSLEWITSSLLASYACDYAAALKDETEFCGENILKLYQSAAFYIVPMVNPDGVNFVINGIKKNSPAYGVVKGALGGRNVKKVWQANANGVDLNHNYDASFAEGKKMEREMGIFGANYTRYSGEEPFSEPETQAVKALFEKEKFDISVAFHSQGEEIYYDFAGNTKYKRTAEALAKVSGYTAAKPGGIASVTGFKDWVIDKFSLPAFTVEAGKGQNPLPFSQFEKIRKDNYALITECAFLRL</sequence>
<dbReference type="EMBL" id="JACRTE010000014">
    <property type="protein sequence ID" value="MBC8597111.1"/>
    <property type="molecule type" value="Genomic_DNA"/>
</dbReference>
<comment type="similarity">
    <text evidence="2 7">Belongs to the peptidase M14 family.</text>
</comment>
<evidence type="ECO:0000256" key="6">
    <source>
        <dbReference type="ARBA" id="ARBA00023049"/>
    </source>
</evidence>
<organism evidence="9 10">
    <name type="scientific">Qingrenia yutianensis</name>
    <dbReference type="NCBI Taxonomy" id="2763676"/>
    <lineage>
        <taxon>Bacteria</taxon>
        <taxon>Bacillati</taxon>
        <taxon>Bacillota</taxon>
        <taxon>Clostridia</taxon>
        <taxon>Eubacteriales</taxon>
        <taxon>Oscillospiraceae</taxon>
        <taxon>Qingrenia</taxon>
    </lineage>
</organism>
<evidence type="ECO:0000256" key="7">
    <source>
        <dbReference type="PROSITE-ProRule" id="PRU01379"/>
    </source>
</evidence>
<keyword evidence="4" id="KW-0378">Hydrolase</keyword>
<reference evidence="9" key="1">
    <citation type="submission" date="2020-08" db="EMBL/GenBank/DDBJ databases">
        <title>Genome public.</title>
        <authorList>
            <person name="Liu C."/>
            <person name="Sun Q."/>
        </authorList>
    </citation>
    <scope>NUCLEOTIDE SEQUENCE</scope>
    <source>
        <strain evidence="9">NSJ-50</strain>
    </source>
</reference>
<evidence type="ECO:0000256" key="2">
    <source>
        <dbReference type="ARBA" id="ARBA00005988"/>
    </source>
</evidence>
<keyword evidence="3" id="KW-0645">Protease</keyword>
<dbReference type="GO" id="GO:0008270">
    <property type="term" value="F:zinc ion binding"/>
    <property type="evidence" value="ECO:0007669"/>
    <property type="project" value="InterPro"/>
</dbReference>
<dbReference type="GO" id="GO:0005615">
    <property type="term" value="C:extracellular space"/>
    <property type="evidence" value="ECO:0007669"/>
    <property type="project" value="TreeGrafter"/>
</dbReference>
<dbReference type="GO" id="GO:0006508">
    <property type="term" value="P:proteolysis"/>
    <property type="evidence" value="ECO:0007669"/>
    <property type="project" value="UniProtKB-KW"/>
</dbReference>
<accession>A0A926FBZ2</accession>
<evidence type="ECO:0000256" key="3">
    <source>
        <dbReference type="ARBA" id="ARBA00022670"/>
    </source>
</evidence>
<evidence type="ECO:0000313" key="10">
    <source>
        <dbReference type="Proteomes" id="UP000647416"/>
    </source>
</evidence>